<dbReference type="AlphaFoldDB" id="A0A164HV58"/>
<keyword evidence="3" id="KW-1185">Reference proteome</keyword>
<feature type="domain" description="LtfC/p132/Gp6 beta-sandwich" evidence="1">
    <location>
        <begin position="10"/>
        <end position="107"/>
    </location>
</feature>
<dbReference type="OrthoDB" id="4760013at2"/>
<evidence type="ECO:0000259" key="1">
    <source>
        <dbReference type="Pfam" id="PF23926"/>
    </source>
</evidence>
<protein>
    <recommendedName>
        <fullName evidence="1">LtfC/p132/Gp6 beta-sandwich domain-containing protein</fullName>
    </recommendedName>
</protein>
<comment type="caution">
    <text evidence="2">The sequence shown here is derived from an EMBL/GenBank/DDBJ whole genome shotgun (WGS) entry which is preliminary data.</text>
</comment>
<gene>
    <name evidence="2" type="ORF">AWN90_13740</name>
</gene>
<sequence length="108" mass="11918">MAVIGDELSSDTLVLYAGRDFKWSFENLDEQGQLIPFPPGRLFFEFDTSPLTTWEFAISGSRADLKVEHPEVNKVPARTKWQLVFMPASEAASGGGDPVAMGTVRRQG</sequence>
<dbReference type="EMBL" id="LWGR01000021">
    <property type="protein sequence ID" value="KZM68846.1"/>
    <property type="molecule type" value="Genomic_DNA"/>
</dbReference>
<evidence type="ECO:0000313" key="3">
    <source>
        <dbReference type="Proteomes" id="UP000076512"/>
    </source>
</evidence>
<name>A0A164HV58_9NOCA</name>
<organism evidence="2 3">
    <name type="scientific">Nocardia terpenica</name>
    <dbReference type="NCBI Taxonomy" id="455432"/>
    <lineage>
        <taxon>Bacteria</taxon>
        <taxon>Bacillati</taxon>
        <taxon>Actinomycetota</taxon>
        <taxon>Actinomycetes</taxon>
        <taxon>Mycobacteriales</taxon>
        <taxon>Nocardiaceae</taxon>
        <taxon>Nocardia</taxon>
    </lineage>
</organism>
<reference evidence="2 3" key="1">
    <citation type="submission" date="2016-04" db="EMBL/GenBank/DDBJ databases">
        <authorList>
            <person name="Evans L.H."/>
            <person name="Alamgir A."/>
            <person name="Owens N."/>
            <person name="Weber N.D."/>
            <person name="Virtaneva K."/>
            <person name="Barbian K."/>
            <person name="Babar A."/>
            <person name="Rosenke K."/>
        </authorList>
    </citation>
    <scope>NUCLEOTIDE SEQUENCE [LARGE SCALE GENOMIC DNA]</scope>
    <source>
        <strain evidence="2 3">IFM 0406</strain>
    </source>
</reference>
<proteinExistence type="predicted"/>
<dbReference type="STRING" id="455432.AWN90_13740"/>
<dbReference type="Proteomes" id="UP000076512">
    <property type="component" value="Unassembled WGS sequence"/>
</dbReference>
<dbReference type="InterPro" id="IPR055688">
    <property type="entry name" value="LtfC/p132/Gp6_b-sand"/>
</dbReference>
<dbReference type="Pfam" id="PF23926">
    <property type="entry name" value="LtfC"/>
    <property type="match status" value="1"/>
</dbReference>
<dbReference type="RefSeq" id="WP_067580802.1">
    <property type="nucleotide sequence ID" value="NZ_JABMCZ010000002.1"/>
</dbReference>
<accession>A0A164HV58</accession>
<evidence type="ECO:0000313" key="2">
    <source>
        <dbReference type="EMBL" id="KZM68846.1"/>
    </source>
</evidence>